<evidence type="ECO:0000256" key="7">
    <source>
        <dbReference type="ARBA" id="ARBA00022692"/>
    </source>
</evidence>
<dbReference type="PROSITE" id="PS50109">
    <property type="entry name" value="HIS_KIN"/>
    <property type="match status" value="1"/>
</dbReference>
<protein>
    <recommendedName>
        <fullName evidence="3">histidine kinase</fullName>
        <ecNumber evidence="3">2.7.13.3</ecNumber>
    </recommendedName>
</protein>
<dbReference type="Pfam" id="PF07696">
    <property type="entry name" value="7TMR-DISMED2"/>
    <property type="match status" value="1"/>
</dbReference>
<dbReference type="PANTHER" id="PTHR45453:SF2">
    <property type="entry name" value="HISTIDINE KINASE"/>
    <property type="match status" value="1"/>
</dbReference>
<dbReference type="InterPro" id="IPR005467">
    <property type="entry name" value="His_kinase_dom"/>
</dbReference>
<evidence type="ECO:0000256" key="12">
    <source>
        <dbReference type="SAM" id="SignalP"/>
    </source>
</evidence>
<accession>A0A1I4V3G4</accession>
<dbReference type="InterPro" id="IPR003594">
    <property type="entry name" value="HATPase_dom"/>
</dbReference>
<dbReference type="Pfam" id="PF00512">
    <property type="entry name" value="HisKA"/>
    <property type="match status" value="1"/>
</dbReference>
<dbReference type="AlphaFoldDB" id="A0A1I4V3G4"/>
<feature type="transmembrane region" description="Helical" evidence="11">
    <location>
        <begin position="331"/>
        <end position="349"/>
    </location>
</feature>
<dbReference type="EC" id="2.7.13.3" evidence="3"/>
<evidence type="ECO:0000256" key="6">
    <source>
        <dbReference type="ARBA" id="ARBA00022679"/>
    </source>
</evidence>
<dbReference type="InterPro" id="IPR004358">
    <property type="entry name" value="Sig_transdc_His_kin-like_C"/>
</dbReference>
<dbReference type="InterPro" id="IPR011623">
    <property type="entry name" value="7TMR_DISM_rcpt_extracell_dom1"/>
</dbReference>
<evidence type="ECO:0000256" key="8">
    <source>
        <dbReference type="ARBA" id="ARBA00022777"/>
    </source>
</evidence>
<dbReference type="CDD" id="cd00082">
    <property type="entry name" value="HisKA"/>
    <property type="match status" value="1"/>
</dbReference>
<dbReference type="EMBL" id="FOVE01000001">
    <property type="protein sequence ID" value="SFM95661.1"/>
    <property type="molecule type" value="Genomic_DNA"/>
</dbReference>
<dbReference type="RefSeq" id="WP_091189601.1">
    <property type="nucleotide sequence ID" value="NZ_FOVE01000001.1"/>
</dbReference>
<feature type="transmembrane region" description="Helical" evidence="11">
    <location>
        <begin position="276"/>
        <end position="297"/>
    </location>
</feature>
<dbReference type="InterPro" id="IPR036097">
    <property type="entry name" value="HisK_dim/P_sf"/>
</dbReference>
<evidence type="ECO:0000313" key="15">
    <source>
        <dbReference type="Proteomes" id="UP000242869"/>
    </source>
</evidence>
<keyword evidence="5" id="KW-0597">Phosphoprotein</keyword>
<dbReference type="SMART" id="SM00388">
    <property type="entry name" value="HisKA"/>
    <property type="match status" value="1"/>
</dbReference>
<dbReference type="OrthoDB" id="8807260at2"/>
<organism evidence="14 15">
    <name type="scientific">Formivibrio citricus</name>
    <dbReference type="NCBI Taxonomy" id="83765"/>
    <lineage>
        <taxon>Bacteria</taxon>
        <taxon>Pseudomonadati</taxon>
        <taxon>Pseudomonadota</taxon>
        <taxon>Betaproteobacteria</taxon>
        <taxon>Neisseriales</taxon>
        <taxon>Chitinibacteraceae</taxon>
        <taxon>Formivibrio</taxon>
    </lineage>
</organism>
<evidence type="ECO:0000313" key="14">
    <source>
        <dbReference type="EMBL" id="SFM95661.1"/>
    </source>
</evidence>
<dbReference type="SMART" id="SM00387">
    <property type="entry name" value="HATPase_c"/>
    <property type="match status" value="1"/>
</dbReference>
<evidence type="ECO:0000256" key="4">
    <source>
        <dbReference type="ARBA" id="ARBA00022475"/>
    </source>
</evidence>
<feature type="transmembrane region" description="Helical" evidence="11">
    <location>
        <begin position="243"/>
        <end position="264"/>
    </location>
</feature>
<dbReference type="Pfam" id="PF07695">
    <property type="entry name" value="7TMR-DISM_7TM"/>
    <property type="match status" value="1"/>
</dbReference>
<evidence type="ECO:0000256" key="3">
    <source>
        <dbReference type="ARBA" id="ARBA00012438"/>
    </source>
</evidence>
<dbReference type="InterPro" id="IPR003661">
    <property type="entry name" value="HisK_dim/P_dom"/>
</dbReference>
<comment type="catalytic activity">
    <reaction evidence="1">
        <text>ATP + protein L-histidine = ADP + protein N-phospho-L-histidine.</text>
        <dbReference type="EC" id="2.7.13.3"/>
    </reaction>
</comment>
<dbReference type="InterPro" id="IPR036890">
    <property type="entry name" value="HATPase_C_sf"/>
</dbReference>
<feature type="transmembrane region" description="Helical" evidence="11">
    <location>
        <begin position="364"/>
        <end position="381"/>
    </location>
</feature>
<evidence type="ECO:0000256" key="10">
    <source>
        <dbReference type="ARBA" id="ARBA00023136"/>
    </source>
</evidence>
<keyword evidence="15" id="KW-1185">Reference proteome</keyword>
<dbReference type="Proteomes" id="UP000242869">
    <property type="component" value="Unassembled WGS sequence"/>
</dbReference>
<keyword evidence="7 11" id="KW-0812">Transmembrane</keyword>
<dbReference type="InterPro" id="IPR011622">
    <property type="entry name" value="7TMR_DISM_rcpt_extracell_dom2"/>
</dbReference>
<dbReference type="SUPFAM" id="SSF55874">
    <property type="entry name" value="ATPase domain of HSP90 chaperone/DNA topoisomerase II/histidine kinase"/>
    <property type="match status" value="1"/>
</dbReference>
<feature type="domain" description="Histidine kinase" evidence="13">
    <location>
        <begin position="454"/>
        <end position="661"/>
    </location>
</feature>
<dbReference type="GO" id="GO:0004721">
    <property type="term" value="F:phosphoprotein phosphatase activity"/>
    <property type="evidence" value="ECO:0007669"/>
    <property type="project" value="TreeGrafter"/>
</dbReference>
<dbReference type="GO" id="GO:0005886">
    <property type="term" value="C:plasma membrane"/>
    <property type="evidence" value="ECO:0007669"/>
    <property type="project" value="UniProtKB-SubCell"/>
</dbReference>
<dbReference type="Pfam" id="PF02518">
    <property type="entry name" value="HATPase_c"/>
    <property type="match status" value="1"/>
</dbReference>
<sequence>MAIRLLSFLLCFLCSLPACSQLPLVLDSGMQHVELSPYASLLRDASGTMTIDDVVAARAEVPLQKTFNAGFTKDALWVRIEITGNEGHPHDWILEVNNAVMDDVRLYGKNKAEGWKEWVSGEDIPRSRWPVQYRNPAFRINLKEPGPHTFWLRIASRNSISAQLSLWAPDVFSNRARDEYLAYGLLFGTYAMIIVFYLFFWISTGEIVSGWYTIYVANSLFQMLISFGFLQEHTGLPGRITDHVLAFLICSSIWIGARLSAGVLELPRVMPRLNRYLVGAATAGFFVTISLVAVKGYAAGVGLAQIIAATEVLFIIGISTYLWYRGHRPAGLYLLAFGLFCAGILVRVMRNFTLLPPNFATDNGFQIGAVLHMLVMSMVIMDRYNAMKAAAGRAQAEALRVKAEREAYLNVEIKKRTASLTQEITRRESMEIELRQSLDVEKQARQEQLDFVAMVSHEFRTPLAIIDTCAQRILGTVPSAITQERCSHIREASYRMTRLMDEFLSLDRINGDLRAFSPREEEIEAIVQKAVSEWHPGSIEVTYVERPQSVLCDTALLHVALRNLLANAIRHSPQDSSVHLRISVHEERAVKFEILNSGQEIPADEIPKLFQKYFRGRGAQGSPGSGLGLYLVERVAKLHNGSVSVLSSQEGSCFSLIIGEA</sequence>
<dbReference type="STRING" id="83765.SAMN05660284_00103"/>
<dbReference type="InterPro" id="IPR050351">
    <property type="entry name" value="BphY/WalK/GraS-like"/>
</dbReference>
<dbReference type="GO" id="GO:0016036">
    <property type="term" value="P:cellular response to phosphate starvation"/>
    <property type="evidence" value="ECO:0007669"/>
    <property type="project" value="TreeGrafter"/>
</dbReference>
<evidence type="ECO:0000256" key="11">
    <source>
        <dbReference type="SAM" id="Phobius"/>
    </source>
</evidence>
<keyword evidence="4" id="KW-1003">Cell membrane</keyword>
<feature type="signal peptide" evidence="12">
    <location>
        <begin position="1"/>
        <end position="20"/>
    </location>
</feature>
<feature type="transmembrane region" description="Helical" evidence="11">
    <location>
        <begin position="180"/>
        <end position="200"/>
    </location>
</feature>
<gene>
    <name evidence="14" type="ORF">SAMN05660284_00103</name>
</gene>
<feature type="chain" id="PRO_5017451754" description="histidine kinase" evidence="12">
    <location>
        <begin position="21"/>
        <end position="661"/>
    </location>
</feature>
<dbReference type="Gene3D" id="1.10.287.130">
    <property type="match status" value="1"/>
</dbReference>
<dbReference type="PRINTS" id="PR00344">
    <property type="entry name" value="BCTRLSENSOR"/>
</dbReference>
<feature type="transmembrane region" description="Helical" evidence="11">
    <location>
        <begin position="303"/>
        <end position="324"/>
    </location>
</feature>
<evidence type="ECO:0000256" key="5">
    <source>
        <dbReference type="ARBA" id="ARBA00022553"/>
    </source>
</evidence>
<keyword evidence="6" id="KW-0808">Transferase</keyword>
<reference evidence="15" key="1">
    <citation type="submission" date="2016-10" db="EMBL/GenBank/DDBJ databases">
        <authorList>
            <person name="Varghese N."/>
            <person name="Submissions S."/>
        </authorList>
    </citation>
    <scope>NUCLEOTIDE SEQUENCE [LARGE SCALE GENOMIC DNA]</scope>
    <source>
        <strain evidence="15">DSM 6150</strain>
    </source>
</reference>
<dbReference type="GO" id="GO:0000155">
    <property type="term" value="F:phosphorelay sensor kinase activity"/>
    <property type="evidence" value="ECO:0007669"/>
    <property type="project" value="InterPro"/>
</dbReference>
<proteinExistence type="predicted"/>
<comment type="subcellular location">
    <subcellularLocation>
        <location evidence="2">Cell membrane</location>
        <topology evidence="2">Multi-pass membrane protein</topology>
    </subcellularLocation>
</comment>
<evidence type="ECO:0000259" key="13">
    <source>
        <dbReference type="PROSITE" id="PS50109"/>
    </source>
</evidence>
<keyword evidence="8 14" id="KW-0418">Kinase</keyword>
<evidence type="ECO:0000256" key="2">
    <source>
        <dbReference type="ARBA" id="ARBA00004651"/>
    </source>
</evidence>
<evidence type="ECO:0000256" key="1">
    <source>
        <dbReference type="ARBA" id="ARBA00000085"/>
    </source>
</evidence>
<keyword evidence="9 11" id="KW-1133">Transmembrane helix</keyword>
<name>A0A1I4V3G4_9NEIS</name>
<dbReference type="Gene3D" id="3.30.565.10">
    <property type="entry name" value="Histidine kinase-like ATPase, C-terminal domain"/>
    <property type="match status" value="1"/>
</dbReference>
<dbReference type="PANTHER" id="PTHR45453">
    <property type="entry name" value="PHOSPHATE REGULON SENSOR PROTEIN PHOR"/>
    <property type="match status" value="1"/>
</dbReference>
<keyword evidence="12" id="KW-0732">Signal</keyword>
<evidence type="ECO:0000256" key="9">
    <source>
        <dbReference type="ARBA" id="ARBA00022989"/>
    </source>
</evidence>
<keyword evidence="10 11" id="KW-0472">Membrane</keyword>
<dbReference type="Gene3D" id="2.60.40.2380">
    <property type="match status" value="1"/>
</dbReference>
<dbReference type="SUPFAM" id="SSF47384">
    <property type="entry name" value="Homodimeric domain of signal transducing histidine kinase"/>
    <property type="match status" value="1"/>
</dbReference>
<feature type="transmembrane region" description="Helical" evidence="11">
    <location>
        <begin position="212"/>
        <end position="231"/>
    </location>
</feature>